<dbReference type="Proteomes" id="UP000540506">
    <property type="component" value="Unassembled WGS sequence"/>
</dbReference>
<dbReference type="Pfam" id="PF00107">
    <property type="entry name" value="ADH_zinc_N"/>
    <property type="match status" value="1"/>
</dbReference>
<dbReference type="SUPFAM" id="SSF50129">
    <property type="entry name" value="GroES-like"/>
    <property type="match status" value="1"/>
</dbReference>
<dbReference type="InterPro" id="IPR051603">
    <property type="entry name" value="Zinc-ADH_QOR/CCCR"/>
</dbReference>
<dbReference type="SMART" id="SM00829">
    <property type="entry name" value="PKS_ER"/>
    <property type="match status" value="1"/>
</dbReference>
<evidence type="ECO:0000256" key="1">
    <source>
        <dbReference type="ARBA" id="ARBA00022857"/>
    </source>
</evidence>
<gene>
    <name evidence="3" type="ORF">FHR34_007315</name>
</gene>
<accession>A0A7W7RAD6</accession>
<dbReference type="PANTHER" id="PTHR44154">
    <property type="entry name" value="QUINONE OXIDOREDUCTASE"/>
    <property type="match status" value="1"/>
</dbReference>
<dbReference type="EMBL" id="JACHJV010000002">
    <property type="protein sequence ID" value="MBB4928220.1"/>
    <property type="molecule type" value="Genomic_DNA"/>
</dbReference>
<dbReference type="PANTHER" id="PTHR44154:SF1">
    <property type="entry name" value="QUINONE OXIDOREDUCTASE"/>
    <property type="match status" value="1"/>
</dbReference>
<dbReference type="Pfam" id="PF08240">
    <property type="entry name" value="ADH_N"/>
    <property type="match status" value="1"/>
</dbReference>
<feature type="domain" description="Enoyl reductase (ER)" evidence="2">
    <location>
        <begin position="46"/>
        <end position="408"/>
    </location>
</feature>
<dbReference type="RefSeq" id="WP_184945206.1">
    <property type="nucleotide sequence ID" value="NZ_JACHJV010000002.1"/>
</dbReference>
<keyword evidence="3" id="KW-0560">Oxidoreductase</keyword>
<evidence type="ECO:0000313" key="4">
    <source>
        <dbReference type="Proteomes" id="UP000540506"/>
    </source>
</evidence>
<keyword evidence="1" id="KW-0521">NADP</keyword>
<proteinExistence type="predicted"/>
<keyword evidence="4" id="KW-1185">Reference proteome</keyword>
<dbReference type="NCBIfam" id="TIGR01751">
    <property type="entry name" value="crot-CoA-red"/>
    <property type="match status" value="1"/>
</dbReference>
<protein>
    <submittedName>
        <fullName evidence="3">Crotonyl-CoA reductase</fullName>
        <ecNumber evidence="3">1.3.1.86</ecNumber>
    </submittedName>
</protein>
<dbReference type="GO" id="GO:0043880">
    <property type="term" value="F:crotonyl-CoA reductase activity"/>
    <property type="evidence" value="ECO:0007669"/>
    <property type="project" value="UniProtKB-EC"/>
</dbReference>
<organism evidence="3 4">
    <name type="scientific">Kitasatospora kifunensis</name>
    <name type="common">Streptomyces kifunensis</name>
    <dbReference type="NCBI Taxonomy" id="58351"/>
    <lineage>
        <taxon>Bacteria</taxon>
        <taxon>Bacillati</taxon>
        <taxon>Actinomycetota</taxon>
        <taxon>Actinomycetes</taxon>
        <taxon>Kitasatosporales</taxon>
        <taxon>Streptomycetaceae</taxon>
        <taxon>Kitasatospora</taxon>
    </lineage>
</organism>
<dbReference type="InterPro" id="IPR020843">
    <property type="entry name" value="ER"/>
</dbReference>
<dbReference type="SUPFAM" id="SSF51735">
    <property type="entry name" value="NAD(P)-binding Rossmann-fold domains"/>
    <property type="match status" value="1"/>
</dbReference>
<dbReference type="InterPro" id="IPR036291">
    <property type="entry name" value="NAD(P)-bd_dom_sf"/>
</dbReference>
<dbReference type="InterPro" id="IPR011032">
    <property type="entry name" value="GroES-like_sf"/>
</dbReference>
<dbReference type="InterPro" id="IPR013154">
    <property type="entry name" value="ADH-like_N"/>
</dbReference>
<sequence>MSDLLQAAVAGAAPEELLSIELPSSYRAAHLRKEDVGIFDGETDKDVRRSLHVGEVAMPELAPNECVVAVMSAAINFNTVWSAIFEPVPTFAFLEKFGQQGWHGSRHDLPYQQVGSDGSGVVVRVGSAVKSWKVGDKVVISPSYVDEEDHASYDDGMMNETQLAWGFETNFGSLGEFCVVKANQLIRKPAHLSWEEAGSNTLCAATAYRMLVGKHGAQMKQGDVVLVWGATGGLGSYATQIVRNGGGIPVAVVGSQEKAELVRAQGCEYVINRCELDLDESGFRHPKAGRVLGKAIRSLVGEDPKIVFEYLGAETFGTSVYVAKRGGKIVTCGSSTGYRHEYDNRYLWMRLKQIIGSHAFNYHEAVETNRLISRGMIHPTLSKVYSLDAVAEATRAVQTNQHIGKVAVLCAAPSENLGIDDPELRARIGEDKINLYRR</sequence>
<evidence type="ECO:0000313" key="3">
    <source>
        <dbReference type="EMBL" id="MBB4928220.1"/>
    </source>
</evidence>
<dbReference type="InterPro" id="IPR010085">
    <property type="entry name" value="Crot_CoA_red"/>
</dbReference>
<dbReference type="InterPro" id="IPR013149">
    <property type="entry name" value="ADH-like_C"/>
</dbReference>
<reference evidence="3 4" key="1">
    <citation type="submission" date="2020-08" db="EMBL/GenBank/DDBJ databases">
        <title>Sequencing the genomes of 1000 actinobacteria strains.</title>
        <authorList>
            <person name="Klenk H.-P."/>
        </authorList>
    </citation>
    <scope>NUCLEOTIDE SEQUENCE [LARGE SCALE GENOMIC DNA]</scope>
    <source>
        <strain evidence="3 4">DSM 41654</strain>
    </source>
</reference>
<dbReference type="AlphaFoldDB" id="A0A7W7RAD6"/>
<evidence type="ECO:0000259" key="2">
    <source>
        <dbReference type="SMART" id="SM00829"/>
    </source>
</evidence>
<dbReference type="EC" id="1.3.1.86" evidence="3"/>
<dbReference type="Gene3D" id="3.90.180.10">
    <property type="entry name" value="Medium-chain alcohol dehydrogenases, catalytic domain"/>
    <property type="match status" value="2"/>
</dbReference>
<name>A0A7W7RAD6_KITKI</name>
<comment type="caution">
    <text evidence="3">The sequence shown here is derived from an EMBL/GenBank/DDBJ whole genome shotgun (WGS) entry which is preliminary data.</text>
</comment>